<proteinExistence type="predicted"/>
<accession>A0A7E4VWE6</accession>
<protein>
    <submittedName>
        <fullName evidence="3">Uncharacterized protein</fullName>
    </submittedName>
</protein>
<dbReference type="Proteomes" id="UP000492821">
    <property type="component" value="Unassembled WGS sequence"/>
</dbReference>
<sequence length="122" mass="13528">MEAKSTTSAAPKMAHSITQGTRREEGGGTQIRPCMAGGWLAFEVHLSLGGKWLNCAIERENDLLTTFPQAIGKLPTQKHSLSHSTDSQLYQDLFMDSVMSRILDWIAFRCPIHCLPEMIALP</sequence>
<reference evidence="3" key="2">
    <citation type="submission" date="2020-10" db="UniProtKB">
        <authorList>
            <consortium name="WormBaseParasite"/>
        </authorList>
    </citation>
    <scope>IDENTIFICATION</scope>
</reference>
<feature type="region of interest" description="Disordered" evidence="1">
    <location>
        <begin position="1"/>
        <end position="30"/>
    </location>
</feature>
<keyword evidence="2" id="KW-1185">Reference proteome</keyword>
<evidence type="ECO:0000256" key="1">
    <source>
        <dbReference type="SAM" id="MobiDB-lite"/>
    </source>
</evidence>
<name>A0A7E4VWE6_PANRE</name>
<reference evidence="2" key="1">
    <citation type="journal article" date="2013" name="Genetics">
        <title>The draft genome and transcriptome of Panagrellus redivivus are shaped by the harsh demands of a free-living lifestyle.</title>
        <authorList>
            <person name="Srinivasan J."/>
            <person name="Dillman A.R."/>
            <person name="Macchietto M.G."/>
            <person name="Heikkinen L."/>
            <person name="Lakso M."/>
            <person name="Fracchia K.M."/>
            <person name="Antoshechkin I."/>
            <person name="Mortazavi A."/>
            <person name="Wong G."/>
            <person name="Sternberg P.W."/>
        </authorList>
    </citation>
    <scope>NUCLEOTIDE SEQUENCE [LARGE SCALE GENOMIC DNA]</scope>
    <source>
        <strain evidence="2">MT8872</strain>
    </source>
</reference>
<evidence type="ECO:0000313" key="3">
    <source>
        <dbReference type="WBParaSite" id="Pan_g4051.t1"/>
    </source>
</evidence>
<dbReference type="AlphaFoldDB" id="A0A7E4VWE6"/>
<dbReference type="WBParaSite" id="Pan_g4051.t1">
    <property type="protein sequence ID" value="Pan_g4051.t1"/>
    <property type="gene ID" value="Pan_g4051"/>
</dbReference>
<evidence type="ECO:0000313" key="2">
    <source>
        <dbReference type="Proteomes" id="UP000492821"/>
    </source>
</evidence>
<organism evidence="2 3">
    <name type="scientific">Panagrellus redivivus</name>
    <name type="common">Microworm</name>
    <dbReference type="NCBI Taxonomy" id="6233"/>
    <lineage>
        <taxon>Eukaryota</taxon>
        <taxon>Metazoa</taxon>
        <taxon>Ecdysozoa</taxon>
        <taxon>Nematoda</taxon>
        <taxon>Chromadorea</taxon>
        <taxon>Rhabditida</taxon>
        <taxon>Tylenchina</taxon>
        <taxon>Panagrolaimomorpha</taxon>
        <taxon>Panagrolaimoidea</taxon>
        <taxon>Panagrolaimidae</taxon>
        <taxon>Panagrellus</taxon>
    </lineage>
</organism>